<gene>
    <name evidence="5" type="ORF">H9655_05270</name>
</gene>
<dbReference type="InterPro" id="IPR042007">
    <property type="entry name" value="Sortase_A"/>
</dbReference>
<keyword evidence="2" id="KW-0378">Hydrolase</keyword>
<evidence type="ECO:0000256" key="1">
    <source>
        <dbReference type="ARBA" id="ARBA00022670"/>
    </source>
</evidence>
<reference evidence="5 6" key="1">
    <citation type="submission" date="2020-08" db="EMBL/GenBank/DDBJ databases">
        <title>A Genomic Blueprint of the Chicken Gut Microbiome.</title>
        <authorList>
            <person name="Gilroy R."/>
            <person name="Ravi A."/>
            <person name="Getino M."/>
            <person name="Pursley I."/>
            <person name="Horton D.L."/>
            <person name="Alikhan N.-F."/>
            <person name="Baker D."/>
            <person name="Gharbi K."/>
            <person name="Hall N."/>
            <person name="Watson M."/>
            <person name="Adriaenssens E.M."/>
            <person name="Foster-Nyarko E."/>
            <person name="Jarju S."/>
            <person name="Secka A."/>
            <person name="Antonio M."/>
            <person name="Oren A."/>
            <person name="Chaudhuri R."/>
            <person name="La Ragione R.M."/>
            <person name="Hildebrand F."/>
            <person name="Pallen M.J."/>
        </authorList>
    </citation>
    <scope>NUCLEOTIDE SEQUENCE [LARGE SCALE GENOMIC DNA]</scope>
    <source>
        <strain evidence="5 6">Sa5YUA1</strain>
    </source>
</reference>
<dbReference type="InterPro" id="IPR023365">
    <property type="entry name" value="Sortase_dom-sf"/>
</dbReference>
<evidence type="ECO:0000256" key="4">
    <source>
        <dbReference type="SAM" id="Phobius"/>
    </source>
</evidence>
<protein>
    <submittedName>
        <fullName evidence="5">Class A sortase</fullName>
    </submittedName>
</protein>
<proteinExistence type="predicted"/>
<organism evidence="5 6">
    <name type="scientific">Cytobacillus stercorigallinarum</name>
    <dbReference type="NCBI Taxonomy" id="2762240"/>
    <lineage>
        <taxon>Bacteria</taxon>
        <taxon>Bacillati</taxon>
        <taxon>Bacillota</taxon>
        <taxon>Bacilli</taxon>
        <taxon>Bacillales</taxon>
        <taxon>Bacillaceae</taxon>
        <taxon>Cytobacillus</taxon>
    </lineage>
</organism>
<dbReference type="EMBL" id="JACSQT010000002">
    <property type="protein sequence ID" value="MBD7936428.1"/>
    <property type="molecule type" value="Genomic_DNA"/>
</dbReference>
<evidence type="ECO:0000256" key="2">
    <source>
        <dbReference type="ARBA" id="ARBA00022801"/>
    </source>
</evidence>
<dbReference type="CDD" id="cd06165">
    <property type="entry name" value="Sortase_A"/>
    <property type="match status" value="1"/>
</dbReference>
<name>A0ABR8QLN1_9BACI</name>
<comment type="caution">
    <text evidence="5">The sequence shown here is derived from an EMBL/GenBank/DDBJ whole genome shotgun (WGS) entry which is preliminary data.</text>
</comment>
<evidence type="ECO:0000256" key="3">
    <source>
        <dbReference type="ARBA" id="ARBA00022807"/>
    </source>
</evidence>
<evidence type="ECO:0000313" key="6">
    <source>
        <dbReference type="Proteomes" id="UP000657931"/>
    </source>
</evidence>
<sequence length="246" mass="28442">MILIISPWIKDEIIKIEIKKYQLENFSHEELKKNYERRKELNTNSSIGTPDFLKVIKNISSVNRENVLGAIIIEELDLSLPIIHGTTTENLLVGATTVLNEQKMGEGNYVLAGHHMRDDTLLFSPLLKAKEGMEINITDKKDVFTYKVTDIKLVHETNLNVLNSTEVPTLTLLTCDVYNMKTQKRIVIVAELVKRLDYKIFDTTFHDGEKIIKPTYSFKDFLWLGFIIISCMCLLLIFTKEDKYKR</sequence>
<dbReference type="Pfam" id="PF04203">
    <property type="entry name" value="Sortase"/>
    <property type="match status" value="1"/>
</dbReference>
<keyword evidence="4" id="KW-0472">Membrane</keyword>
<dbReference type="SUPFAM" id="SSF63817">
    <property type="entry name" value="Sortase"/>
    <property type="match status" value="1"/>
</dbReference>
<dbReference type="RefSeq" id="WP_191811662.1">
    <property type="nucleotide sequence ID" value="NZ_JACSQT010000002.1"/>
</dbReference>
<dbReference type="Proteomes" id="UP000657931">
    <property type="component" value="Unassembled WGS sequence"/>
</dbReference>
<dbReference type="Gene3D" id="2.40.260.10">
    <property type="entry name" value="Sortase"/>
    <property type="match status" value="1"/>
</dbReference>
<keyword evidence="4" id="KW-1133">Transmembrane helix</keyword>
<evidence type="ECO:0000313" key="5">
    <source>
        <dbReference type="EMBL" id="MBD7936428.1"/>
    </source>
</evidence>
<accession>A0ABR8QLN1</accession>
<feature type="transmembrane region" description="Helical" evidence="4">
    <location>
        <begin position="221"/>
        <end position="239"/>
    </location>
</feature>
<keyword evidence="4" id="KW-0812">Transmembrane</keyword>
<keyword evidence="3" id="KW-0788">Thiol protease</keyword>
<keyword evidence="1" id="KW-0645">Protease</keyword>
<dbReference type="InterPro" id="IPR005754">
    <property type="entry name" value="Sortase"/>
</dbReference>
<dbReference type="NCBIfam" id="TIGR01076">
    <property type="entry name" value="sortase_fam"/>
    <property type="match status" value="1"/>
</dbReference>
<keyword evidence="6" id="KW-1185">Reference proteome</keyword>